<proteinExistence type="predicted"/>
<comment type="caution">
    <text evidence="1">The sequence shown here is derived from an EMBL/GenBank/DDBJ whole genome shotgun (WGS) entry which is preliminary data.</text>
</comment>
<protein>
    <submittedName>
        <fullName evidence="1">Uncharacterized protein</fullName>
    </submittedName>
</protein>
<accession>A0A4C1Y551</accession>
<organism evidence="1 2">
    <name type="scientific">Eumeta variegata</name>
    <name type="common">Bagworm moth</name>
    <name type="synonym">Eumeta japonica</name>
    <dbReference type="NCBI Taxonomy" id="151549"/>
    <lineage>
        <taxon>Eukaryota</taxon>
        <taxon>Metazoa</taxon>
        <taxon>Ecdysozoa</taxon>
        <taxon>Arthropoda</taxon>
        <taxon>Hexapoda</taxon>
        <taxon>Insecta</taxon>
        <taxon>Pterygota</taxon>
        <taxon>Neoptera</taxon>
        <taxon>Endopterygota</taxon>
        <taxon>Lepidoptera</taxon>
        <taxon>Glossata</taxon>
        <taxon>Ditrysia</taxon>
        <taxon>Tineoidea</taxon>
        <taxon>Psychidae</taxon>
        <taxon>Oiketicinae</taxon>
        <taxon>Eumeta</taxon>
    </lineage>
</organism>
<gene>
    <name evidence="1" type="ORF">EVAR_88415_1</name>
</gene>
<evidence type="ECO:0000313" key="1">
    <source>
        <dbReference type="EMBL" id="GBP69515.1"/>
    </source>
</evidence>
<evidence type="ECO:0000313" key="2">
    <source>
        <dbReference type="Proteomes" id="UP000299102"/>
    </source>
</evidence>
<dbReference type="Proteomes" id="UP000299102">
    <property type="component" value="Unassembled WGS sequence"/>
</dbReference>
<name>A0A4C1Y551_EUMVA</name>
<dbReference type="EMBL" id="BGZK01001043">
    <property type="protein sequence ID" value="GBP69515.1"/>
    <property type="molecule type" value="Genomic_DNA"/>
</dbReference>
<dbReference type="AlphaFoldDB" id="A0A4C1Y551"/>
<keyword evidence="2" id="KW-1185">Reference proteome</keyword>
<reference evidence="1 2" key="1">
    <citation type="journal article" date="2019" name="Commun. Biol.">
        <title>The bagworm genome reveals a unique fibroin gene that provides high tensile strength.</title>
        <authorList>
            <person name="Kono N."/>
            <person name="Nakamura H."/>
            <person name="Ohtoshi R."/>
            <person name="Tomita M."/>
            <person name="Numata K."/>
            <person name="Arakawa K."/>
        </authorList>
    </citation>
    <scope>NUCLEOTIDE SEQUENCE [LARGE SCALE GENOMIC DNA]</scope>
</reference>
<sequence>MKKALIAEKNEEKQCDPMKFRFEIRNAKIREDLLVIHICRLPKTRENRTAETYCARRTSERAEIVLDSDGRYVISAGLCHRVVPVAERGRAMYVRVMRQRTLPALSKQTRTCCIKLKKGARGDKS</sequence>